<dbReference type="PANTHER" id="PTHR41532:SF1">
    <property type="entry name" value="FIXS PROTEIN"/>
    <property type="match status" value="1"/>
</dbReference>
<dbReference type="STRING" id="1077936.SAMN05421545_1832"/>
<protein>
    <submittedName>
        <fullName evidence="1">Cytochrome oxidase maturation protein, cbb3-type</fullName>
    </submittedName>
</protein>
<dbReference type="PANTHER" id="PTHR41532">
    <property type="entry name" value="FIXS PROTEIN"/>
    <property type="match status" value="1"/>
</dbReference>
<dbReference type="OrthoDB" id="9802763at2"/>
<dbReference type="NCBIfam" id="TIGR00847">
    <property type="entry name" value="ccoS"/>
    <property type="match status" value="1"/>
</dbReference>
<dbReference type="Proteomes" id="UP000185924">
    <property type="component" value="Unassembled WGS sequence"/>
</dbReference>
<dbReference type="EMBL" id="FTNM01000002">
    <property type="protein sequence ID" value="SIQ95191.1"/>
    <property type="molecule type" value="Genomic_DNA"/>
</dbReference>
<dbReference type="Pfam" id="PF03597">
    <property type="entry name" value="FixS"/>
    <property type="match status" value="1"/>
</dbReference>
<proteinExistence type="predicted"/>
<evidence type="ECO:0000313" key="1">
    <source>
        <dbReference type="EMBL" id="SIQ95191.1"/>
    </source>
</evidence>
<reference evidence="2" key="1">
    <citation type="submission" date="2017-01" db="EMBL/GenBank/DDBJ databases">
        <authorList>
            <person name="Varghese N."/>
            <person name="Submissions S."/>
        </authorList>
    </citation>
    <scope>NUCLEOTIDE SEQUENCE [LARGE SCALE GENOMIC DNA]</scope>
    <source>
        <strain evidence="2">DM9</strain>
    </source>
</reference>
<gene>
    <name evidence="1" type="ORF">SAMN05421545_1832</name>
</gene>
<dbReference type="InterPro" id="IPR004714">
    <property type="entry name" value="Cyt_oxidase_maturation_cbb3"/>
</dbReference>
<dbReference type="AlphaFoldDB" id="A0A1N6WYU6"/>
<name>A0A1N6WYU6_9BACT</name>
<accession>A0A1N6WYU6</accession>
<dbReference type="RefSeq" id="WP_007660120.1">
    <property type="nucleotide sequence ID" value="NZ_FTNM01000002.1"/>
</dbReference>
<organism evidence="1 2">
    <name type="scientific">Pontibacter lucknowensis</name>
    <dbReference type="NCBI Taxonomy" id="1077936"/>
    <lineage>
        <taxon>Bacteria</taxon>
        <taxon>Pseudomonadati</taxon>
        <taxon>Bacteroidota</taxon>
        <taxon>Cytophagia</taxon>
        <taxon>Cytophagales</taxon>
        <taxon>Hymenobacteraceae</taxon>
        <taxon>Pontibacter</taxon>
    </lineage>
</organism>
<keyword evidence="2" id="KW-1185">Reference proteome</keyword>
<sequence>MYIIFVLIAVSVLVAAGFLAAFLWAVRSGQYDDDYTPAVRMLFENEFNGVPKTEKPSQKQS</sequence>
<evidence type="ECO:0000313" key="2">
    <source>
        <dbReference type="Proteomes" id="UP000185924"/>
    </source>
</evidence>